<dbReference type="RefSeq" id="WP_263830813.1">
    <property type="nucleotide sequence ID" value="NZ_JAOWLB010000031.1"/>
</dbReference>
<dbReference type="InterPro" id="IPR011050">
    <property type="entry name" value="Pectin_lyase_fold/virulence"/>
</dbReference>
<accession>A0ABT3AR90</accession>
<reference evidence="2 3" key="1">
    <citation type="submission" date="2022-10" db="EMBL/GenBank/DDBJ databases">
        <title>Ruegeria sp. nov., isolated from ocean surface sediments.</title>
        <authorList>
            <person name="He W."/>
            <person name="Xue H.-P."/>
            <person name="Zhang D.-F."/>
        </authorList>
    </citation>
    <scope>NUCLEOTIDE SEQUENCE [LARGE SCALE GENOMIC DNA]</scope>
    <source>
        <strain evidence="2 3">XHP0148</strain>
    </source>
</reference>
<name>A0ABT3AR90_9RHOB</name>
<sequence length="131" mass="14279">MAVYSVVSTGEAGSAGMTFEQAVAAANANPEADTIRFDSGLRVIRLSDELTITGELTIQGDHNNDGVSDIMLRDAADERHLSISSGANVTITNVNFCRRFRPAQDLRGSAQEPGCGWHRRRLGNRDPRHRL</sequence>
<organism evidence="2 3">
    <name type="scientific">Ruegeria aquimaris</name>
    <dbReference type="NCBI Taxonomy" id="2984333"/>
    <lineage>
        <taxon>Bacteria</taxon>
        <taxon>Pseudomonadati</taxon>
        <taxon>Pseudomonadota</taxon>
        <taxon>Alphaproteobacteria</taxon>
        <taxon>Rhodobacterales</taxon>
        <taxon>Roseobacteraceae</taxon>
        <taxon>Ruegeria</taxon>
    </lineage>
</organism>
<protein>
    <submittedName>
        <fullName evidence="2">Uncharacterized protein</fullName>
    </submittedName>
</protein>
<evidence type="ECO:0000256" key="1">
    <source>
        <dbReference type="SAM" id="MobiDB-lite"/>
    </source>
</evidence>
<proteinExistence type="predicted"/>
<dbReference type="Proteomes" id="UP001320899">
    <property type="component" value="Unassembled WGS sequence"/>
</dbReference>
<dbReference type="SUPFAM" id="SSF51126">
    <property type="entry name" value="Pectin lyase-like"/>
    <property type="match status" value="1"/>
</dbReference>
<gene>
    <name evidence="2" type="ORF">OE747_23050</name>
</gene>
<comment type="caution">
    <text evidence="2">The sequence shown here is derived from an EMBL/GenBank/DDBJ whole genome shotgun (WGS) entry which is preliminary data.</text>
</comment>
<feature type="region of interest" description="Disordered" evidence="1">
    <location>
        <begin position="107"/>
        <end position="131"/>
    </location>
</feature>
<evidence type="ECO:0000313" key="2">
    <source>
        <dbReference type="EMBL" id="MCV2891209.1"/>
    </source>
</evidence>
<keyword evidence="3" id="KW-1185">Reference proteome</keyword>
<dbReference type="EMBL" id="JAOWLB010000031">
    <property type="protein sequence ID" value="MCV2891209.1"/>
    <property type="molecule type" value="Genomic_DNA"/>
</dbReference>
<feature type="compositionally biased region" description="Basic residues" evidence="1">
    <location>
        <begin position="117"/>
        <end position="131"/>
    </location>
</feature>
<evidence type="ECO:0000313" key="3">
    <source>
        <dbReference type="Proteomes" id="UP001320899"/>
    </source>
</evidence>